<evidence type="ECO:0000259" key="2">
    <source>
        <dbReference type="PROSITE" id="PS50913"/>
    </source>
</evidence>
<feature type="domain" description="GRIP" evidence="2">
    <location>
        <begin position="124"/>
        <end position="176"/>
    </location>
</feature>
<dbReference type="PANTHER" id="PTHR19327:SF0">
    <property type="entry name" value="GOLGIN SUBFAMILY A MEMBER 4"/>
    <property type="match status" value="1"/>
</dbReference>
<keyword evidence="4" id="KW-1185">Reference proteome</keyword>
<organism evidence="3 4">
    <name type="scientific">Teladorsagia circumcincta</name>
    <name type="common">Brown stomach worm</name>
    <name type="synonym">Ostertagia circumcincta</name>
    <dbReference type="NCBI Taxonomy" id="45464"/>
    <lineage>
        <taxon>Eukaryota</taxon>
        <taxon>Metazoa</taxon>
        <taxon>Ecdysozoa</taxon>
        <taxon>Nematoda</taxon>
        <taxon>Chromadorea</taxon>
        <taxon>Rhabditida</taxon>
        <taxon>Rhabditina</taxon>
        <taxon>Rhabditomorpha</taxon>
        <taxon>Strongyloidea</taxon>
        <taxon>Trichostrongylidae</taxon>
        <taxon>Teladorsagia</taxon>
    </lineage>
</organism>
<evidence type="ECO:0000313" key="4">
    <source>
        <dbReference type="Proteomes" id="UP000230423"/>
    </source>
</evidence>
<reference evidence="3 4" key="1">
    <citation type="submission" date="2015-09" db="EMBL/GenBank/DDBJ databases">
        <title>Draft genome of the parasitic nematode Teladorsagia circumcincta isolate WARC Sus (inbred).</title>
        <authorList>
            <person name="Mitreva M."/>
        </authorList>
    </citation>
    <scope>NUCLEOTIDE SEQUENCE [LARGE SCALE GENOMIC DNA]</scope>
    <source>
        <strain evidence="3 4">S</strain>
    </source>
</reference>
<evidence type="ECO:0000256" key="1">
    <source>
        <dbReference type="SAM" id="Coils"/>
    </source>
</evidence>
<keyword evidence="1" id="KW-0175">Coiled coil</keyword>
<feature type="non-terminal residue" evidence="3">
    <location>
        <position position="1"/>
    </location>
</feature>
<dbReference type="PROSITE" id="PS50913">
    <property type="entry name" value="GRIP"/>
    <property type="match status" value="1"/>
</dbReference>
<proteinExistence type="predicted"/>
<name>A0A2G9UGC2_TELCI</name>
<dbReference type="OrthoDB" id="5322683at2759"/>
<dbReference type="Pfam" id="PF01465">
    <property type="entry name" value="GRIP"/>
    <property type="match status" value="1"/>
</dbReference>
<dbReference type="AlphaFoldDB" id="A0A2G9UGC2"/>
<protein>
    <submittedName>
        <fullName evidence="3">GRIP domain protein</fullName>
    </submittedName>
</protein>
<dbReference type="EMBL" id="KZ346715">
    <property type="protein sequence ID" value="PIO69289.1"/>
    <property type="molecule type" value="Genomic_DNA"/>
</dbReference>
<dbReference type="Proteomes" id="UP000230423">
    <property type="component" value="Unassembled WGS sequence"/>
</dbReference>
<dbReference type="GO" id="GO:0005794">
    <property type="term" value="C:Golgi apparatus"/>
    <property type="evidence" value="ECO:0007669"/>
    <property type="project" value="TreeGrafter"/>
</dbReference>
<gene>
    <name evidence="3" type="ORF">TELCIR_08893</name>
</gene>
<evidence type="ECO:0000313" key="3">
    <source>
        <dbReference type="EMBL" id="PIO69289.1"/>
    </source>
</evidence>
<dbReference type="GO" id="GO:0048193">
    <property type="term" value="P:Golgi vesicle transport"/>
    <property type="evidence" value="ECO:0007669"/>
    <property type="project" value="TreeGrafter"/>
</dbReference>
<dbReference type="InterPro" id="IPR000237">
    <property type="entry name" value="GRIP_dom"/>
</dbReference>
<accession>A0A2G9UGC2</accession>
<sequence length="196" mass="22050">LRRFQAVRELQREVKQLYVELNEKTEALDEARARISELESSSSKAGEEAVIQKTIHTDVDASLNYGYEEELESMRRKLKDCHKEVDGLRETNSRLERLLEQSHPQPSSPAVINVNGGSLYDGMGFADPAEAEYLKNVLYRYMCSRENLGKEAVTLARVIGTVAKFSKSEMDNVISREESRVAGWVGGTVSHVLTGR</sequence>
<dbReference type="PANTHER" id="PTHR19327">
    <property type="entry name" value="GOLGIN"/>
    <property type="match status" value="1"/>
</dbReference>
<dbReference type="GO" id="GO:0031267">
    <property type="term" value="F:small GTPase binding"/>
    <property type="evidence" value="ECO:0007669"/>
    <property type="project" value="TreeGrafter"/>
</dbReference>
<dbReference type="SUPFAM" id="SSF101283">
    <property type="entry name" value="GRIP domain"/>
    <property type="match status" value="1"/>
</dbReference>
<dbReference type="SMART" id="SM00755">
    <property type="entry name" value="Grip"/>
    <property type="match status" value="1"/>
</dbReference>
<dbReference type="Gene3D" id="1.10.220.60">
    <property type="entry name" value="GRIP domain"/>
    <property type="match status" value="1"/>
</dbReference>
<feature type="coiled-coil region" evidence="1">
    <location>
        <begin position="7"/>
        <end position="98"/>
    </location>
</feature>